<organism evidence="16 17">
    <name type="scientific">Hydrogenimonas cancrithermarum</name>
    <dbReference type="NCBI Taxonomy" id="2993563"/>
    <lineage>
        <taxon>Bacteria</taxon>
        <taxon>Pseudomonadati</taxon>
        <taxon>Campylobacterota</taxon>
        <taxon>Epsilonproteobacteria</taxon>
        <taxon>Campylobacterales</taxon>
        <taxon>Hydrogenimonadaceae</taxon>
        <taxon>Hydrogenimonas</taxon>
    </lineage>
</organism>
<reference evidence="16 17" key="1">
    <citation type="submission" date="2023-03" db="EMBL/GenBank/DDBJ databases">
        <title>Description of Hydrogenimonas sp. ISO32.</title>
        <authorList>
            <person name="Mino S."/>
            <person name="Fukazawa S."/>
            <person name="Sawabe T."/>
        </authorList>
    </citation>
    <scope>NUCLEOTIDE SEQUENCE [LARGE SCALE GENOMIC DNA]</scope>
    <source>
        <strain evidence="16 17">ISO32</strain>
    </source>
</reference>
<evidence type="ECO:0000256" key="13">
    <source>
        <dbReference type="ARBA" id="ARBA00048639"/>
    </source>
</evidence>
<evidence type="ECO:0000256" key="14">
    <source>
        <dbReference type="NCBIfam" id="TIGR01036"/>
    </source>
</evidence>
<dbReference type="NCBIfam" id="NF003652">
    <property type="entry name" value="PRK05286.2-5"/>
    <property type="match status" value="1"/>
</dbReference>
<dbReference type="NCBIfam" id="NF003645">
    <property type="entry name" value="PRK05286.1-2"/>
    <property type="match status" value="1"/>
</dbReference>
<dbReference type="NCBIfam" id="TIGR01036">
    <property type="entry name" value="pyrD_sub2"/>
    <property type="match status" value="1"/>
</dbReference>
<dbReference type="InterPro" id="IPR001295">
    <property type="entry name" value="Dihydroorotate_DH_CS"/>
</dbReference>
<sequence>MDYEKIKPLFFRLDPEDAHHLVTGALQIGEAVPQLFNPWVKRNFVDDARLHQELFGRTFLNPVGLAAGFDKDAELIRSMTAMGFGFTEVGTVTPKPQPGNPKPRLWRHIQEEALQNAMGFNNKGSYHMQIKLEKRYPYVTPIGVNIGKNKVTPEKDALKDYEHGIKAFRELCDYLVINISSPNTPGLRDLQNEAFIDALFDMGKSLTDKPILLKIAPDMAKEEAVALCARAVEAGADGIIATNTSIDYSLVKEPKEVGGISGRVIREKSFEIFDAVADELFGKTVLISVGGIDSGYEAYRRIRAGASLVQVLTGLIFKGPELAGNINRTLLKLLEKDGFASIKDAIGADRK</sequence>
<evidence type="ECO:0000256" key="10">
    <source>
        <dbReference type="ARBA" id="ARBA00022975"/>
    </source>
</evidence>
<comment type="pathway">
    <text evidence="4">Pyrimidine metabolism; UMP biosynthesis via de novo pathway; orotate from (S)-dihydroorotate (quinone route): step 1/1.</text>
</comment>
<keyword evidence="11" id="KW-0560">Oxidoreductase</keyword>
<dbReference type="PANTHER" id="PTHR48109:SF4">
    <property type="entry name" value="DIHYDROOROTATE DEHYDROGENASE (QUINONE), MITOCHONDRIAL"/>
    <property type="match status" value="1"/>
</dbReference>
<evidence type="ECO:0000256" key="2">
    <source>
        <dbReference type="ARBA" id="ARBA00003125"/>
    </source>
</evidence>
<keyword evidence="8" id="KW-0285">Flavoprotein</keyword>
<evidence type="ECO:0000256" key="9">
    <source>
        <dbReference type="ARBA" id="ARBA00022643"/>
    </source>
</evidence>
<dbReference type="Pfam" id="PF01180">
    <property type="entry name" value="DHO_dh"/>
    <property type="match status" value="1"/>
</dbReference>
<dbReference type="PIRSF" id="PIRSF000164">
    <property type="entry name" value="DHO_oxidase"/>
    <property type="match status" value="1"/>
</dbReference>
<dbReference type="InterPro" id="IPR005719">
    <property type="entry name" value="Dihydroorotate_DH_2"/>
</dbReference>
<feature type="domain" description="Dihydroorotate dehydrogenase catalytic" evidence="15">
    <location>
        <begin position="50"/>
        <end position="334"/>
    </location>
</feature>
<protein>
    <recommendedName>
        <fullName evidence="7 14">Dihydroorotate dehydrogenase (quinone)</fullName>
        <ecNumber evidence="6 14">1.3.5.2</ecNumber>
    </recommendedName>
</protein>
<evidence type="ECO:0000256" key="6">
    <source>
        <dbReference type="ARBA" id="ARBA00012791"/>
    </source>
</evidence>
<dbReference type="Gene3D" id="3.20.20.70">
    <property type="entry name" value="Aldolase class I"/>
    <property type="match status" value="1"/>
</dbReference>
<dbReference type="EC" id="1.3.5.2" evidence="6 14"/>
<keyword evidence="9" id="KW-0288">FMN</keyword>
<evidence type="ECO:0000256" key="1">
    <source>
        <dbReference type="ARBA" id="ARBA00001917"/>
    </source>
</evidence>
<dbReference type="InterPro" id="IPR050074">
    <property type="entry name" value="DHO_dehydrogenase"/>
</dbReference>
<evidence type="ECO:0000256" key="3">
    <source>
        <dbReference type="ARBA" id="ARBA00004370"/>
    </source>
</evidence>
<evidence type="ECO:0000313" key="17">
    <source>
        <dbReference type="Proteomes" id="UP001321445"/>
    </source>
</evidence>
<evidence type="ECO:0000256" key="8">
    <source>
        <dbReference type="ARBA" id="ARBA00022630"/>
    </source>
</evidence>
<name>A0ABM8FJP5_9BACT</name>
<evidence type="ECO:0000256" key="4">
    <source>
        <dbReference type="ARBA" id="ARBA00005161"/>
    </source>
</evidence>
<dbReference type="NCBIfam" id="NF003649">
    <property type="entry name" value="PRK05286.2-2"/>
    <property type="match status" value="1"/>
</dbReference>
<accession>A0ABM8FJP5</accession>
<comment type="cofactor">
    <cofactor evidence="1">
        <name>FMN</name>
        <dbReference type="ChEBI" id="CHEBI:58210"/>
    </cofactor>
</comment>
<dbReference type="SUPFAM" id="SSF51395">
    <property type="entry name" value="FMN-linked oxidoreductases"/>
    <property type="match status" value="1"/>
</dbReference>
<dbReference type="CDD" id="cd04738">
    <property type="entry name" value="DHOD_2_like"/>
    <property type="match status" value="1"/>
</dbReference>
<evidence type="ECO:0000256" key="11">
    <source>
        <dbReference type="ARBA" id="ARBA00023002"/>
    </source>
</evidence>
<dbReference type="InterPro" id="IPR005720">
    <property type="entry name" value="Dihydroorotate_DH_cat"/>
</dbReference>
<dbReference type="Proteomes" id="UP001321445">
    <property type="component" value="Chromosome"/>
</dbReference>
<dbReference type="InterPro" id="IPR012135">
    <property type="entry name" value="Dihydroorotate_DH_1_2"/>
</dbReference>
<dbReference type="PROSITE" id="PS00912">
    <property type="entry name" value="DHODEHASE_2"/>
    <property type="match status" value="1"/>
</dbReference>
<evidence type="ECO:0000256" key="12">
    <source>
        <dbReference type="ARBA" id="ARBA00023136"/>
    </source>
</evidence>
<keyword evidence="12" id="KW-0472">Membrane</keyword>
<dbReference type="EMBL" id="AP027370">
    <property type="protein sequence ID" value="BDY11861.1"/>
    <property type="molecule type" value="Genomic_DNA"/>
</dbReference>
<comment type="subcellular location">
    <subcellularLocation>
        <location evidence="3">Membrane</location>
    </subcellularLocation>
</comment>
<comment type="similarity">
    <text evidence="5">Belongs to the dihydroorotate dehydrogenase family. Type 2 subfamily.</text>
</comment>
<comment type="function">
    <text evidence="2">Catalyzes the conversion of dihydroorotate to orotate with quinone as electron acceptor.</text>
</comment>
<evidence type="ECO:0000313" key="16">
    <source>
        <dbReference type="EMBL" id="BDY11861.1"/>
    </source>
</evidence>
<keyword evidence="10" id="KW-0665">Pyrimidine biosynthesis</keyword>
<dbReference type="PANTHER" id="PTHR48109">
    <property type="entry name" value="DIHYDROOROTATE DEHYDROGENASE (QUINONE), MITOCHONDRIAL-RELATED"/>
    <property type="match status" value="1"/>
</dbReference>
<proteinExistence type="inferred from homology"/>
<evidence type="ECO:0000256" key="7">
    <source>
        <dbReference type="ARBA" id="ARBA00018366"/>
    </source>
</evidence>
<dbReference type="PROSITE" id="PS00911">
    <property type="entry name" value="DHODEHASE_1"/>
    <property type="match status" value="1"/>
</dbReference>
<evidence type="ECO:0000259" key="15">
    <source>
        <dbReference type="Pfam" id="PF01180"/>
    </source>
</evidence>
<dbReference type="InterPro" id="IPR013785">
    <property type="entry name" value="Aldolase_TIM"/>
</dbReference>
<comment type="catalytic activity">
    <reaction evidence="13">
        <text>(S)-dihydroorotate + a quinone = orotate + a quinol</text>
        <dbReference type="Rhea" id="RHEA:30187"/>
        <dbReference type="ChEBI" id="CHEBI:24646"/>
        <dbReference type="ChEBI" id="CHEBI:30839"/>
        <dbReference type="ChEBI" id="CHEBI:30864"/>
        <dbReference type="ChEBI" id="CHEBI:132124"/>
        <dbReference type="EC" id="1.3.5.2"/>
    </reaction>
</comment>
<gene>
    <name evidence="16" type="primary">pyrD</name>
    <name evidence="16" type="ORF">HCR_01730</name>
</gene>
<evidence type="ECO:0000256" key="5">
    <source>
        <dbReference type="ARBA" id="ARBA00005359"/>
    </source>
</evidence>
<keyword evidence="17" id="KW-1185">Reference proteome</keyword>